<evidence type="ECO:0000256" key="4">
    <source>
        <dbReference type="ARBA" id="ARBA00023136"/>
    </source>
</evidence>
<evidence type="ECO:0000256" key="5">
    <source>
        <dbReference type="SAM" id="MobiDB-lite"/>
    </source>
</evidence>
<keyword evidence="2" id="KW-0812">Transmembrane</keyword>
<comment type="caution">
    <text evidence="6">The sequence shown here is derived from an EMBL/GenBank/DDBJ whole genome shotgun (WGS) entry which is preliminary data.</text>
</comment>
<dbReference type="Gene3D" id="2.60.120.920">
    <property type="match status" value="1"/>
</dbReference>
<keyword evidence="7" id="KW-1185">Reference proteome</keyword>
<gene>
    <name evidence="6" type="ORF">QBC42DRAFT_268583</name>
</gene>
<evidence type="ECO:0000256" key="1">
    <source>
        <dbReference type="ARBA" id="ARBA00004370"/>
    </source>
</evidence>
<reference evidence="6" key="2">
    <citation type="submission" date="2023-06" db="EMBL/GenBank/DDBJ databases">
        <authorList>
            <consortium name="Lawrence Berkeley National Laboratory"/>
            <person name="Mondo S.J."/>
            <person name="Hensen N."/>
            <person name="Bonometti L."/>
            <person name="Westerberg I."/>
            <person name="Brannstrom I.O."/>
            <person name="Guillou S."/>
            <person name="Cros-Aarteil S."/>
            <person name="Calhoun S."/>
            <person name="Haridas S."/>
            <person name="Kuo A."/>
            <person name="Pangilinan J."/>
            <person name="Riley R."/>
            <person name="Labutti K."/>
            <person name="Andreopoulos B."/>
            <person name="Lipzen A."/>
            <person name="Chen C."/>
            <person name="Yanf M."/>
            <person name="Daum C."/>
            <person name="Ng V."/>
            <person name="Clum A."/>
            <person name="Steindorff A."/>
            <person name="Ohm R."/>
            <person name="Martin F."/>
            <person name="Silar P."/>
            <person name="Natvig D."/>
            <person name="Lalanne C."/>
            <person name="Gautier V."/>
            <person name="Ament-Velasquez S.L."/>
            <person name="Kruys A."/>
            <person name="Hutchinson M.I."/>
            <person name="Powell A.J."/>
            <person name="Barry K."/>
            <person name="Miller A.N."/>
            <person name="Grigoriev I.V."/>
            <person name="Debuchy R."/>
            <person name="Gladieux P."/>
            <person name="Thoren M.H."/>
            <person name="Johannesson H."/>
        </authorList>
    </citation>
    <scope>NUCLEOTIDE SEQUENCE</scope>
    <source>
        <strain evidence="6">PSN324</strain>
    </source>
</reference>
<dbReference type="InterPro" id="IPR050618">
    <property type="entry name" value="Ubq-SigPath_Reg"/>
</dbReference>
<proteinExistence type="predicted"/>
<organism evidence="6 7">
    <name type="scientific">Cladorrhinum samala</name>
    <dbReference type="NCBI Taxonomy" id="585594"/>
    <lineage>
        <taxon>Eukaryota</taxon>
        <taxon>Fungi</taxon>
        <taxon>Dikarya</taxon>
        <taxon>Ascomycota</taxon>
        <taxon>Pezizomycotina</taxon>
        <taxon>Sordariomycetes</taxon>
        <taxon>Sordariomycetidae</taxon>
        <taxon>Sordariales</taxon>
        <taxon>Podosporaceae</taxon>
        <taxon>Cladorrhinum</taxon>
    </lineage>
</organism>
<dbReference type="InterPro" id="IPR043136">
    <property type="entry name" value="B30.2/SPRY_sf"/>
</dbReference>
<feature type="compositionally biased region" description="Pro residues" evidence="5">
    <location>
        <begin position="165"/>
        <end position="187"/>
    </location>
</feature>
<accession>A0AAV9HMR9</accession>
<evidence type="ECO:0008006" key="8">
    <source>
        <dbReference type="Google" id="ProtNLM"/>
    </source>
</evidence>
<dbReference type="EMBL" id="MU864978">
    <property type="protein sequence ID" value="KAK4462056.1"/>
    <property type="molecule type" value="Genomic_DNA"/>
</dbReference>
<reference evidence="6" key="1">
    <citation type="journal article" date="2023" name="Mol. Phylogenet. Evol.">
        <title>Genome-scale phylogeny and comparative genomics of the fungal order Sordariales.</title>
        <authorList>
            <person name="Hensen N."/>
            <person name="Bonometti L."/>
            <person name="Westerberg I."/>
            <person name="Brannstrom I.O."/>
            <person name="Guillou S."/>
            <person name="Cros-Aarteil S."/>
            <person name="Calhoun S."/>
            <person name="Haridas S."/>
            <person name="Kuo A."/>
            <person name="Mondo S."/>
            <person name="Pangilinan J."/>
            <person name="Riley R."/>
            <person name="LaButti K."/>
            <person name="Andreopoulos B."/>
            <person name="Lipzen A."/>
            <person name="Chen C."/>
            <person name="Yan M."/>
            <person name="Daum C."/>
            <person name="Ng V."/>
            <person name="Clum A."/>
            <person name="Steindorff A."/>
            <person name="Ohm R.A."/>
            <person name="Martin F."/>
            <person name="Silar P."/>
            <person name="Natvig D.O."/>
            <person name="Lalanne C."/>
            <person name="Gautier V."/>
            <person name="Ament-Velasquez S.L."/>
            <person name="Kruys A."/>
            <person name="Hutchinson M.I."/>
            <person name="Powell A.J."/>
            <person name="Barry K."/>
            <person name="Miller A.N."/>
            <person name="Grigoriev I.V."/>
            <person name="Debuchy R."/>
            <person name="Gladieux P."/>
            <person name="Hiltunen Thoren M."/>
            <person name="Johannesson H."/>
        </authorList>
    </citation>
    <scope>NUCLEOTIDE SEQUENCE</scope>
    <source>
        <strain evidence="6">PSN324</strain>
    </source>
</reference>
<keyword evidence="3" id="KW-1133">Transmembrane helix</keyword>
<dbReference type="GO" id="GO:0016020">
    <property type="term" value="C:membrane"/>
    <property type="evidence" value="ECO:0007669"/>
    <property type="project" value="UniProtKB-SubCell"/>
</dbReference>
<dbReference type="PANTHER" id="PTHR12864">
    <property type="entry name" value="RAN BINDING PROTEIN 9-RELATED"/>
    <property type="match status" value="1"/>
</dbReference>
<evidence type="ECO:0000313" key="7">
    <source>
        <dbReference type="Proteomes" id="UP001321749"/>
    </source>
</evidence>
<feature type="compositionally biased region" description="Pro residues" evidence="5">
    <location>
        <begin position="106"/>
        <end position="115"/>
    </location>
</feature>
<feature type="compositionally biased region" description="Low complexity" evidence="5">
    <location>
        <begin position="150"/>
        <end position="162"/>
    </location>
</feature>
<sequence length="469" mass="50937">MCFGSKTKNLHDQAPPRPAPGVAPQQPTYAPEPKRASVPSSYQTQLQSQAQQHHHQGSSSQSYNHPPAAPLPQQQHPAPAQQHFIAELPDNSPAELMAHSKDNDYAPPPGPPPSHQHPVSSSNEFAPPPGPPPSHSRSDYAPPPGPPPFQSNNPFLSSSSSNDYAPPPGPPPSQDYTAPPPGPPPAPSSSKPKQHDWESLIPDTALFPPPPSFFSGFDRSPATNSTEAEAEAGEAWCRQHPLSPPTSLPPDAVNALNLHNPRLMEPAGFHGQLRYLDQGRWSVSTSPNAPDSCIIAYPPLYSVPMHSPLSQSHPPRRTIYFEVSVLSSSTPEITLSIGFTALPYPSFRQPGWHRGSLAVHGDDGHKFINDRWGGKTFTAPFRLRERYGIGMTFSNVNGRVETEVFFTRNGIESGRWNLHEETDAEGDLPVTGLEGYHDLSCAVGTFGGLSAEVYLDPAKWSFVPEGYKR</sequence>
<dbReference type="InterPro" id="IPR035780">
    <property type="entry name" value="SPRY_Ssh4-like"/>
</dbReference>
<name>A0AAV9HMR9_9PEZI</name>
<protein>
    <recommendedName>
        <fullName evidence="8">SPRY domain-containing protein</fullName>
    </recommendedName>
</protein>
<dbReference type="AlphaFoldDB" id="A0AAV9HMR9"/>
<evidence type="ECO:0000256" key="3">
    <source>
        <dbReference type="ARBA" id="ARBA00022989"/>
    </source>
</evidence>
<comment type="subcellular location">
    <subcellularLocation>
        <location evidence="1">Membrane</location>
    </subcellularLocation>
</comment>
<evidence type="ECO:0000256" key="2">
    <source>
        <dbReference type="ARBA" id="ARBA00022692"/>
    </source>
</evidence>
<feature type="region of interest" description="Disordered" evidence="5">
    <location>
        <begin position="1"/>
        <end position="234"/>
    </location>
</feature>
<dbReference type="Proteomes" id="UP001321749">
    <property type="component" value="Unassembled WGS sequence"/>
</dbReference>
<evidence type="ECO:0000313" key="6">
    <source>
        <dbReference type="EMBL" id="KAK4462056.1"/>
    </source>
</evidence>
<feature type="compositionally biased region" description="Low complexity" evidence="5">
    <location>
        <begin position="40"/>
        <end position="83"/>
    </location>
</feature>
<dbReference type="CDD" id="cd12910">
    <property type="entry name" value="SPRY_SSH4_like"/>
    <property type="match status" value="1"/>
</dbReference>
<keyword evidence="4" id="KW-0472">Membrane</keyword>